<sequence length="315" mass="34648">MLKTQRASSILRIHKTLLNKSSIAPNDRYAALTLLKACWSSSSGASQFDHRTSFKDVKPPAPGWKLGAGLDTSLSEGALQWKEDIQNSKRKTWDLTSMESMRDSYKLLTSAIIPRPIAFVSTLSEDGVPNLAPFSYFSMVSANPPLLSVSFSLSPRRPKDTRENILKTKEFTVNIISEAFAEAANVTSAESPASTDEWILSGLTKESSTLVKPPFVRESAVSFECELYSSQDIGLPETSNPTTTLVLGLIKKVHVREGALAEDGLSIDAAKLRPIARLGGKGYSRLTEGFELPRVSWKESKEEYRRLADQSSEKS</sequence>
<comment type="caution">
    <text evidence="6">The sequence shown here is derived from an EMBL/GenBank/DDBJ whole genome shotgun (WGS) entry which is preliminary data.</text>
</comment>
<dbReference type="InterPro" id="IPR012349">
    <property type="entry name" value="Split_barrel_FMN-bd"/>
</dbReference>
<organism evidence="6 7">
    <name type="scientific">Crepidotus variabilis</name>
    <dbReference type="NCBI Taxonomy" id="179855"/>
    <lineage>
        <taxon>Eukaryota</taxon>
        <taxon>Fungi</taxon>
        <taxon>Dikarya</taxon>
        <taxon>Basidiomycota</taxon>
        <taxon>Agaricomycotina</taxon>
        <taxon>Agaricomycetes</taxon>
        <taxon>Agaricomycetidae</taxon>
        <taxon>Agaricales</taxon>
        <taxon>Agaricineae</taxon>
        <taxon>Crepidotaceae</taxon>
        <taxon>Crepidotus</taxon>
    </lineage>
</organism>
<evidence type="ECO:0000256" key="3">
    <source>
        <dbReference type="ARBA" id="ARBA00022643"/>
    </source>
</evidence>
<evidence type="ECO:0000313" key="6">
    <source>
        <dbReference type="EMBL" id="KAF9529395.1"/>
    </source>
</evidence>
<dbReference type="GO" id="GO:0010181">
    <property type="term" value="F:FMN binding"/>
    <property type="evidence" value="ECO:0007669"/>
    <property type="project" value="InterPro"/>
</dbReference>
<protein>
    <recommendedName>
        <fullName evidence="5">Flavin reductase like domain-containing protein</fullName>
    </recommendedName>
</protein>
<dbReference type="SMART" id="SM00903">
    <property type="entry name" value="Flavin_Reduct"/>
    <property type="match status" value="1"/>
</dbReference>
<dbReference type="SUPFAM" id="SSF50475">
    <property type="entry name" value="FMN-binding split barrel"/>
    <property type="match status" value="1"/>
</dbReference>
<dbReference type="AlphaFoldDB" id="A0A9P6EHY5"/>
<dbReference type="EMBL" id="MU157846">
    <property type="protein sequence ID" value="KAF9529395.1"/>
    <property type="molecule type" value="Genomic_DNA"/>
</dbReference>
<evidence type="ECO:0000256" key="2">
    <source>
        <dbReference type="ARBA" id="ARBA00022630"/>
    </source>
</evidence>
<dbReference type="InterPro" id="IPR002563">
    <property type="entry name" value="Flavin_Rdtase-like_dom"/>
</dbReference>
<proteinExistence type="inferred from homology"/>
<reference evidence="6" key="1">
    <citation type="submission" date="2020-11" db="EMBL/GenBank/DDBJ databases">
        <authorList>
            <consortium name="DOE Joint Genome Institute"/>
            <person name="Ahrendt S."/>
            <person name="Riley R."/>
            <person name="Andreopoulos W."/>
            <person name="Labutti K."/>
            <person name="Pangilinan J."/>
            <person name="Ruiz-Duenas F.J."/>
            <person name="Barrasa J.M."/>
            <person name="Sanchez-Garcia M."/>
            <person name="Camarero S."/>
            <person name="Miyauchi S."/>
            <person name="Serrano A."/>
            <person name="Linde D."/>
            <person name="Babiker R."/>
            <person name="Drula E."/>
            <person name="Ayuso-Fernandez I."/>
            <person name="Pacheco R."/>
            <person name="Padilla G."/>
            <person name="Ferreira P."/>
            <person name="Barriuso J."/>
            <person name="Kellner H."/>
            <person name="Castanera R."/>
            <person name="Alfaro M."/>
            <person name="Ramirez L."/>
            <person name="Pisabarro A.G."/>
            <person name="Kuo A."/>
            <person name="Tritt A."/>
            <person name="Lipzen A."/>
            <person name="He G."/>
            <person name="Yan M."/>
            <person name="Ng V."/>
            <person name="Cullen D."/>
            <person name="Martin F."/>
            <person name="Rosso M.-N."/>
            <person name="Henrissat B."/>
            <person name="Hibbett D."/>
            <person name="Martinez A.T."/>
            <person name="Grigoriev I.V."/>
        </authorList>
    </citation>
    <scope>NUCLEOTIDE SEQUENCE</scope>
    <source>
        <strain evidence="6">CBS 506.95</strain>
    </source>
</reference>
<keyword evidence="3" id="KW-0288">FMN</keyword>
<evidence type="ECO:0000259" key="5">
    <source>
        <dbReference type="SMART" id="SM00903"/>
    </source>
</evidence>
<evidence type="ECO:0000256" key="1">
    <source>
        <dbReference type="ARBA" id="ARBA00001917"/>
    </source>
</evidence>
<keyword evidence="2" id="KW-0285">Flavoprotein</keyword>
<dbReference type="Pfam" id="PF01613">
    <property type="entry name" value="Flavin_Reduct"/>
    <property type="match status" value="1"/>
</dbReference>
<keyword evidence="7" id="KW-1185">Reference proteome</keyword>
<name>A0A9P6EHY5_9AGAR</name>
<dbReference type="Proteomes" id="UP000807306">
    <property type="component" value="Unassembled WGS sequence"/>
</dbReference>
<evidence type="ECO:0000313" key="7">
    <source>
        <dbReference type="Proteomes" id="UP000807306"/>
    </source>
</evidence>
<dbReference type="Gene3D" id="2.30.110.10">
    <property type="entry name" value="Electron Transport, Fmn-binding Protein, Chain A"/>
    <property type="match status" value="1"/>
</dbReference>
<feature type="domain" description="Flavin reductase like" evidence="5">
    <location>
        <begin position="110"/>
        <end position="269"/>
    </location>
</feature>
<dbReference type="OrthoDB" id="10250990at2759"/>
<comment type="cofactor">
    <cofactor evidence="1">
        <name>FMN</name>
        <dbReference type="ChEBI" id="CHEBI:58210"/>
    </cofactor>
</comment>
<dbReference type="PANTHER" id="PTHR33798:SF5">
    <property type="entry name" value="FLAVIN REDUCTASE LIKE DOMAIN-CONTAINING PROTEIN"/>
    <property type="match status" value="1"/>
</dbReference>
<accession>A0A9P6EHY5</accession>
<comment type="similarity">
    <text evidence="4">Belongs to the flavoredoxin family.</text>
</comment>
<evidence type="ECO:0000256" key="4">
    <source>
        <dbReference type="ARBA" id="ARBA00038054"/>
    </source>
</evidence>
<gene>
    <name evidence="6" type="ORF">CPB83DRAFT_852592</name>
</gene>
<dbReference type="PANTHER" id="PTHR33798">
    <property type="entry name" value="FLAVOPROTEIN OXYGENASE"/>
    <property type="match status" value="1"/>
</dbReference>